<accession>A0A2R5F9Y0</accession>
<dbReference type="SUPFAM" id="SSF56935">
    <property type="entry name" value="Porins"/>
    <property type="match status" value="1"/>
</dbReference>
<reference evidence="2 3" key="1">
    <citation type="journal article" date="2018" name="Environ. Microbiol.">
        <title>Isolation and genomic characterization of Novimethylophilus kurashikiensis gen. nov. sp. nov., a new lanthanide-dependent methylotrophic species of Methylophilaceae.</title>
        <authorList>
            <person name="Lv H."/>
            <person name="Sahin N."/>
            <person name="Tani A."/>
        </authorList>
    </citation>
    <scope>NUCLEOTIDE SEQUENCE [LARGE SCALE GENOMIC DNA]</scope>
    <source>
        <strain evidence="2 3">La2-4</strain>
    </source>
</reference>
<organism evidence="2 3">
    <name type="scientific">Novimethylophilus kurashikiensis</name>
    <dbReference type="NCBI Taxonomy" id="1825523"/>
    <lineage>
        <taxon>Bacteria</taxon>
        <taxon>Pseudomonadati</taxon>
        <taxon>Pseudomonadota</taxon>
        <taxon>Betaproteobacteria</taxon>
        <taxon>Nitrosomonadales</taxon>
        <taxon>Methylophilaceae</taxon>
        <taxon>Novimethylophilus</taxon>
    </lineage>
</organism>
<evidence type="ECO:0000256" key="1">
    <source>
        <dbReference type="SAM" id="SignalP"/>
    </source>
</evidence>
<evidence type="ECO:0008006" key="4">
    <source>
        <dbReference type="Google" id="ProtNLM"/>
    </source>
</evidence>
<feature type="signal peptide" evidence="1">
    <location>
        <begin position="1"/>
        <end position="40"/>
    </location>
</feature>
<protein>
    <recommendedName>
        <fullName evidence="4">Exosortase B-associated extracellular polysaccharide biosynthesis transporter EpsL</fullName>
    </recommendedName>
</protein>
<sequence length="428" mass="48588">MLPTANRSFRRTTSRLLRANPSRIALAVAATLLTPMAALADAQDPYNLVAGASVRYEDNLFRLKNATQAEQQVGNSQRSDWIYSEYAGIKIDKPYAMQRFQLDLTAFHNHNQTYHFLDFNGVNYRGAWLWQLTPHISGELSASQNQSITPYSDFRGRDAAANLVLNRRSVQTNESRVFNFDGDIGMGIHLVGAATESRSRNSQNSRAVADYVQDGGELGVKYVSTANNSITLVRRESTGDYRGRQLDFTGQFDTGFKQHETEARLYWMLTGKSEILARMDYLEREHDHFSERDFSGMTGNLTYRWTPTGKTRVDFTAYRSLNSFQEFVDSYYVTEGITIMPVWAYSAKTSFRLKYDYSDRDYRGAIIPLPAGFKMREDRVQSLLLEADWKATRTILVSGTVQHEERDSNVSGLGYKADVVGVNAQLLF</sequence>
<evidence type="ECO:0000313" key="2">
    <source>
        <dbReference type="EMBL" id="GBG15016.1"/>
    </source>
</evidence>
<dbReference type="AlphaFoldDB" id="A0A2R5F9Y0"/>
<dbReference type="NCBIfam" id="TIGR03014">
    <property type="entry name" value="EpsL"/>
    <property type="match status" value="1"/>
</dbReference>
<dbReference type="Pfam" id="PF10082">
    <property type="entry name" value="BBP2_2"/>
    <property type="match status" value="1"/>
</dbReference>
<name>A0A2R5F9Y0_9PROT</name>
<dbReference type="RefSeq" id="WP_181376282.1">
    <property type="nucleotide sequence ID" value="NZ_BDOQ01000013.1"/>
</dbReference>
<keyword evidence="1" id="KW-0732">Signal</keyword>
<feature type="chain" id="PRO_5015354239" description="Exosortase B-associated extracellular polysaccharide biosynthesis transporter EpsL" evidence="1">
    <location>
        <begin position="41"/>
        <end position="428"/>
    </location>
</feature>
<comment type="caution">
    <text evidence="2">The sequence shown here is derived from an EMBL/GenBank/DDBJ whole genome shotgun (WGS) entry which is preliminary data.</text>
</comment>
<evidence type="ECO:0000313" key="3">
    <source>
        <dbReference type="Proteomes" id="UP000245081"/>
    </source>
</evidence>
<keyword evidence="3" id="KW-1185">Reference proteome</keyword>
<dbReference type="InterPro" id="IPR017465">
    <property type="entry name" value="EpsL_proteobac"/>
</dbReference>
<proteinExistence type="predicted"/>
<gene>
    <name evidence="2" type="ORF">NMK_2617</name>
</gene>
<dbReference type="InterPro" id="IPR018759">
    <property type="entry name" value="BBP2_2"/>
</dbReference>
<dbReference type="EMBL" id="BDOQ01000013">
    <property type="protein sequence ID" value="GBG15016.1"/>
    <property type="molecule type" value="Genomic_DNA"/>
</dbReference>
<dbReference type="Proteomes" id="UP000245081">
    <property type="component" value="Unassembled WGS sequence"/>
</dbReference>